<sequence length="273" mass="27334">MIGIREAGFKAWPLALAVVATLAGCGDAGRRNWGQEAPAAQPARDPEAAYLAAPKVVTAAIQAGGLALSGSAAPGASVRLGSPTGQAVSVEADAAGLWRVVVPGAAEPRLFGLSMTREGRTVQAEGYLFVAPEGSVALLRAGGGSEPLSGPSDSPRVLAIDYDREGGAVISGVGRPGAGFGVRVDRATQAEGKVDAQGRFSLSLTQPLGAGSHTVQVAGEGGEHLVRLDVSPPPALTAGPLRAAPFEGGWRADWMTPGGGLQTTMLFAPGAAS</sequence>
<evidence type="ECO:0000313" key="1">
    <source>
        <dbReference type="EMBL" id="MBI1683673.1"/>
    </source>
</evidence>
<comment type="caution">
    <text evidence="1">The sequence shown here is derived from an EMBL/GenBank/DDBJ whole genome shotgun (WGS) entry which is preliminary data.</text>
</comment>
<evidence type="ECO:0008006" key="3">
    <source>
        <dbReference type="Google" id="ProtNLM"/>
    </source>
</evidence>
<reference evidence="1 2" key="1">
    <citation type="submission" date="2020-11" db="EMBL/GenBank/DDBJ databases">
        <title>genome sequence of strain KACC 18849.</title>
        <authorList>
            <person name="Gao J."/>
            <person name="Zhang X."/>
        </authorList>
    </citation>
    <scope>NUCLEOTIDE SEQUENCE [LARGE SCALE GENOMIC DNA]</scope>
    <source>
        <strain evidence="1 2">KACC 18849</strain>
    </source>
</reference>
<keyword evidence="2" id="KW-1185">Reference proteome</keyword>
<name>A0ABS0SVQ4_9CAUL</name>
<evidence type="ECO:0000313" key="2">
    <source>
        <dbReference type="Proteomes" id="UP000639859"/>
    </source>
</evidence>
<dbReference type="InterPro" id="IPR013783">
    <property type="entry name" value="Ig-like_fold"/>
</dbReference>
<protein>
    <recommendedName>
        <fullName evidence="3">Bacterial Ig domain-containing protein</fullName>
    </recommendedName>
</protein>
<dbReference type="EMBL" id="JADWOX010000004">
    <property type="protein sequence ID" value="MBI1683673.1"/>
    <property type="molecule type" value="Genomic_DNA"/>
</dbReference>
<dbReference type="PROSITE" id="PS51257">
    <property type="entry name" value="PROKAR_LIPOPROTEIN"/>
    <property type="match status" value="1"/>
</dbReference>
<accession>A0ABS0SVQ4</accession>
<dbReference type="RefSeq" id="WP_198575605.1">
    <property type="nucleotide sequence ID" value="NZ_JADWOX010000004.1"/>
</dbReference>
<dbReference type="Proteomes" id="UP000639859">
    <property type="component" value="Unassembled WGS sequence"/>
</dbReference>
<organism evidence="1 2">
    <name type="scientific">Caulobacter hibisci</name>
    <dbReference type="NCBI Taxonomy" id="2035993"/>
    <lineage>
        <taxon>Bacteria</taxon>
        <taxon>Pseudomonadati</taxon>
        <taxon>Pseudomonadota</taxon>
        <taxon>Alphaproteobacteria</taxon>
        <taxon>Caulobacterales</taxon>
        <taxon>Caulobacteraceae</taxon>
        <taxon>Caulobacter</taxon>
    </lineage>
</organism>
<dbReference type="Gene3D" id="2.60.40.10">
    <property type="entry name" value="Immunoglobulins"/>
    <property type="match status" value="1"/>
</dbReference>
<gene>
    <name evidence="1" type="ORF">I4Q42_08340</name>
</gene>
<proteinExistence type="predicted"/>